<protein>
    <submittedName>
        <fullName evidence="5">Multicomponent Na+:H+ antiporter subunit D</fullName>
    </submittedName>
</protein>
<feature type="transmembrane region" description="Helical" evidence="3">
    <location>
        <begin position="213"/>
        <end position="237"/>
    </location>
</feature>
<dbReference type="Proteomes" id="UP000553963">
    <property type="component" value="Unassembled WGS sequence"/>
</dbReference>
<feature type="transmembrane region" description="Helical" evidence="3">
    <location>
        <begin position="117"/>
        <end position="135"/>
    </location>
</feature>
<keyword evidence="2 3" id="KW-0812">Transmembrane</keyword>
<dbReference type="GO" id="GO:0012505">
    <property type="term" value="C:endomembrane system"/>
    <property type="evidence" value="ECO:0007669"/>
    <property type="project" value="UniProtKB-SubCell"/>
</dbReference>
<feature type="transmembrane region" description="Helical" evidence="3">
    <location>
        <begin position="12"/>
        <end position="30"/>
    </location>
</feature>
<evidence type="ECO:0000256" key="1">
    <source>
        <dbReference type="ARBA" id="ARBA00004127"/>
    </source>
</evidence>
<feature type="transmembrane region" description="Helical" evidence="3">
    <location>
        <begin position="170"/>
        <end position="193"/>
    </location>
</feature>
<feature type="transmembrane region" description="Helical" evidence="3">
    <location>
        <begin position="379"/>
        <end position="401"/>
    </location>
</feature>
<dbReference type="PRINTS" id="PR01434">
    <property type="entry name" value="NADHDHGNASE5"/>
</dbReference>
<evidence type="ECO:0000313" key="6">
    <source>
        <dbReference type="Proteomes" id="UP000553963"/>
    </source>
</evidence>
<sequence>MTGMLLSGEASLALALVIPALAALAIIALARHPNLREAATLVAALALFIVVVDLLTGVLAGARPALELAHLAPGLSIALHVDPLGMLFTAIAATLWVANSVYSIGYMRGNDEPRQTTFYACFAIAIFATMGLALAGNLLTLFLFYEILSLSTYPLVTLKRSREAMRAGRIYLLTLIGASMILLLPAIIWTYAISGTLDFAPGGFLAGRVGPEAMAVLLGLYVFGAAKAAVMPLHRWLPNAMVAPTPVSALLHAVAVVKAGVFTILKVVVSVFGIETLQTTGSSAWLVYVAGFTIIAASFVALSADDLKRRLAYSTVSQLSYIVMAAALATPLAVIGAALHIAAHAVSKITLFFAAGSVYTAEHVTKVSAMDGIGRRMPWTMAAFTIGALSMIGLPPTAGFLGKWFMLGAAGGAANWFAVGVIIVSTVLNAAYFLPIIFRAFMKPANGPVREAPLAMVVALTATAAGTILLFLLPDIPLRLARAMVGV</sequence>
<dbReference type="Pfam" id="PF00361">
    <property type="entry name" value="Proton_antipo_M"/>
    <property type="match status" value="1"/>
</dbReference>
<comment type="subcellular location">
    <subcellularLocation>
        <location evidence="1">Endomembrane system</location>
        <topology evidence="1">Multi-pass membrane protein</topology>
    </subcellularLocation>
    <subcellularLocation>
        <location evidence="2">Membrane</location>
        <topology evidence="2">Multi-pass membrane protein</topology>
    </subcellularLocation>
</comment>
<reference evidence="5 6" key="1">
    <citation type="submission" date="2020-08" db="EMBL/GenBank/DDBJ databases">
        <title>Genomic Encyclopedia of Type Strains, Phase IV (KMG-IV): sequencing the most valuable type-strain genomes for metagenomic binning, comparative biology and taxonomic classification.</title>
        <authorList>
            <person name="Goeker M."/>
        </authorList>
    </citation>
    <scope>NUCLEOTIDE SEQUENCE [LARGE SCALE GENOMIC DNA]</scope>
    <source>
        <strain evidence="5 6">DSM 25966</strain>
    </source>
</reference>
<proteinExistence type="predicted"/>
<dbReference type="PANTHER" id="PTHR43373:SF1">
    <property type="entry name" value="NA(+)_H(+) ANTIPORTER SUBUNIT A"/>
    <property type="match status" value="1"/>
</dbReference>
<feature type="transmembrane region" description="Helical" evidence="3">
    <location>
        <begin position="249"/>
        <end position="273"/>
    </location>
</feature>
<feature type="transmembrane region" description="Helical" evidence="3">
    <location>
        <begin position="413"/>
        <end position="434"/>
    </location>
</feature>
<comment type="caution">
    <text evidence="5">The sequence shown here is derived from an EMBL/GenBank/DDBJ whole genome shotgun (WGS) entry which is preliminary data.</text>
</comment>
<keyword evidence="3" id="KW-0472">Membrane</keyword>
<dbReference type="PANTHER" id="PTHR43373">
    <property type="entry name" value="NA(+)/H(+) ANTIPORTER SUBUNIT"/>
    <property type="match status" value="1"/>
</dbReference>
<accession>A0A840ANU0</accession>
<feature type="transmembrane region" description="Helical" evidence="3">
    <location>
        <begin position="86"/>
        <end position="105"/>
    </location>
</feature>
<evidence type="ECO:0000313" key="5">
    <source>
        <dbReference type="EMBL" id="MBB3930697.1"/>
    </source>
</evidence>
<feature type="transmembrane region" description="Helical" evidence="3">
    <location>
        <begin position="285"/>
        <end position="307"/>
    </location>
</feature>
<gene>
    <name evidence="5" type="ORF">GGR25_001736</name>
</gene>
<keyword evidence="6" id="KW-1185">Reference proteome</keyword>
<evidence type="ECO:0000256" key="3">
    <source>
        <dbReference type="SAM" id="Phobius"/>
    </source>
</evidence>
<feature type="transmembrane region" description="Helical" evidence="3">
    <location>
        <begin position="42"/>
        <end position="66"/>
    </location>
</feature>
<dbReference type="GO" id="GO:0016020">
    <property type="term" value="C:membrane"/>
    <property type="evidence" value="ECO:0007669"/>
    <property type="project" value="UniProtKB-SubCell"/>
</dbReference>
<organism evidence="5 6">
    <name type="scientific">Kaistia hirudinis</name>
    <dbReference type="NCBI Taxonomy" id="1293440"/>
    <lineage>
        <taxon>Bacteria</taxon>
        <taxon>Pseudomonadati</taxon>
        <taxon>Pseudomonadota</taxon>
        <taxon>Alphaproteobacteria</taxon>
        <taxon>Hyphomicrobiales</taxon>
        <taxon>Kaistiaceae</taxon>
        <taxon>Kaistia</taxon>
    </lineage>
</organism>
<feature type="transmembrane region" description="Helical" evidence="3">
    <location>
        <begin position="454"/>
        <end position="473"/>
    </location>
</feature>
<evidence type="ECO:0000256" key="2">
    <source>
        <dbReference type="RuleBase" id="RU000320"/>
    </source>
</evidence>
<dbReference type="EMBL" id="JACIDS010000002">
    <property type="protein sequence ID" value="MBB3930697.1"/>
    <property type="molecule type" value="Genomic_DNA"/>
</dbReference>
<dbReference type="AlphaFoldDB" id="A0A840ANU0"/>
<dbReference type="InterPro" id="IPR001750">
    <property type="entry name" value="ND/Mrp_TM"/>
</dbReference>
<feature type="transmembrane region" description="Helical" evidence="3">
    <location>
        <begin position="141"/>
        <end position="158"/>
    </location>
</feature>
<name>A0A840ANU0_9HYPH</name>
<dbReference type="InterPro" id="IPR050616">
    <property type="entry name" value="CPA3_Na-H_Antiporter_A"/>
</dbReference>
<evidence type="ECO:0000259" key="4">
    <source>
        <dbReference type="Pfam" id="PF00361"/>
    </source>
</evidence>
<keyword evidence="3" id="KW-1133">Transmembrane helix</keyword>
<feature type="transmembrane region" description="Helical" evidence="3">
    <location>
        <begin position="319"/>
        <end position="343"/>
    </location>
</feature>
<feature type="domain" description="NADH:quinone oxidoreductase/Mrp antiporter transmembrane" evidence="4">
    <location>
        <begin position="135"/>
        <end position="428"/>
    </location>
</feature>